<keyword evidence="1" id="KW-0472">Membrane</keyword>
<evidence type="ECO:0000313" key="3">
    <source>
        <dbReference type="Proteomes" id="UP000287605"/>
    </source>
</evidence>
<accession>A0A430AND2</accession>
<dbReference type="AlphaFoldDB" id="A0A430AND2"/>
<dbReference type="Gene3D" id="1.10.1760.20">
    <property type="match status" value="1"/>
</dbReference>
<proteinExistence type="predicted"/>
<name>A0A430AND2_9ENTE</name>
<evidence type="ECO:0000313" key="2">
    <source>
        <dbReference type="EMBL" id="RSU09576.1"/>
    </source>
</evidence>
<keyword evidence="1" id="KW-0812">Transmembrane</keyword>
<evidence type="ECO:0008006" key="4">
    <source>
        <dbReference type="Google" id="ProtNLM"/>
    </source>
</evidence>
<feature type="transmembrane region" description="Helical" evidence="1">
    <location>
        <begin position="12"/>
        <end position="37"/>
    </location>
</feature>
<dbReference type="Proteomes" id="UP000287605">
    <property type="component" value="Unassembled WGS sequence"/>
</dbReference>
<reference evidence="2 3" key="1">
    <citation type="submission" date="2017-05" db="EMBL/GenBank/DDBJ databases">
        <title>Vagococcus spp. assemblies.</title>
        <authorList>
            <person name="Gulvik C.A."/>
        </authorList>
    </citation>
    <scope>NUCLEOTIDE SEQUENCE [LARGE SCALE GENOMIC DNA]</scope>
    <source>
        <strain evidence="2 3">CCUG 51432</strain>
    </source>
</reference>
<protein>
    <recommendedName>
        <fullName evidence="4">ECF transporter S component</fullName>
    </recommendedName>
</protein>
<keyword evidence="3" id="KW-1185">Reference proteome</keyword>
<organism evidence="2 3">
    <name type="scientific">Vagococcus elongatus</name>
    <dbReference type="NCBI Taxonomy" id="180344"/>
    <lineage>
        <taxon>Bacteria</taxon>
        <taxon>Bacillati</taxon>
        <taxon>Bacillota</taxon>
        <taxon>Bacilli</taxon>
        <taxon>Lactobacillales</taxon>
        <taxon>Enterococcaceae</taxon>
        <taxon>Vagococcus</taxon>
    </lineage>
</organism>
<comment type="caution">
    <text evidence="2">The sequence shown here is derived from an EMBL/GenBank/DDBJ whole genome shotgun (WGS) entry which is preliminary data.</text>
</comment>
<dbReference type="RefSeq" id="WP_126809827.1">
    <property type="nucleotide sequence ID" value="NZ_NGKA01000020.1"/>
</dbReference>
<gene>
    <name evidence="2" type="ORF">CBF29_11265</name>
</gene>
<feature type="transmembrane region" description="Helical" evidence="1">
    <location>
        <begin position="57"/>
        <end position="90"/>
    </location>
</feature>
<dbReference type="EMBL" id="NGKA01000020">
    <property type="protein sequence ID" value="RSU09576.1"/>
    <property type="molecule type" value="Genomic_DNA"/>
</dbReference>
<sequence>MSEKQTSLKIFISCAMSACINVVLGSIITFANLPFLYLDSLGTIFISTNFKMRYGIFTAICTHLLLAAIHGPLALPFILVSIIIAIITNLCSKNGLNYRKAFFTGILLAFIGSLASAPIRVILYGGFKGLSNSITDIVVFSLKASGLKILIAAYWGAVTDGIIDKIISCSLVVWLIRLPQLQKRLKTFHE</sequence>
<evidence type="ECO:0000256" key="1">
    <source>
        <dbReference type="SAM" id="Phobius"/>
    </source>
</evidence>
<keyword evidence="1" id="KW-1133">Transmembrane helix</keyword>
<dbReference type="OrthoDB" id="9766854at2"/>
<feature type="transmembrane region" description="Helical" evidence="1">
    <location>
        <begin position="102"/>
        <end position="127"/>
    </location>
</feature>